<dbReference type="GO" id="GO:0006281">
    <property type="term" value="P:DNA repair"/>
    <property type="evidence" value="ECO:0007669"/>
    <property type="project" value="InterPro"/>
</dbReference>
<dbReference type="Gene3D" id="1.10.150.320">
    <property type="entry name" value="Photosystem II 12 kDa extrinsic protein"/>
    <property type="match status" value="1"/>
</dbReference>
<feature type="domain" description="Helix-hairpin-helix DNA-binding motif class 1" evidence="1">
    <location>
        <begin position="324"/>
        <end position="343"/>
    </location>
</feature>
<organism evidence="3 4">
    <name type="scientific">Robertmurraya kyonggiensis</name>
    <dbReference type="NCBI Taxonomy" id="1037680"/>
    <lineage>
        <taxon>Bacteria</taxon>
        <taxon>Bacillati</taxon>
        <taxon>Bacillota</taxon>
        <taxon>Bacilli</taxon>
        <taxon>Bacillales</taxon>
        <taxon>Bacillaceae</taxon>
        <taxon>Robertmurraya</taxon>
    </lineage>
</organism>
<dbReference type="Gene3D" id="3.60.15.10">
    <property type="entry name" value="Ribonuclease Z/Hydroxyacylglutathione hydrolase-like"/>
    <property type="match status" value="1"/>
</dbReference>
<accession>A0A4U1DAE3</accession>
<sequence>MKRLSICIVTVFFLAGCNSQLTSTSKQMNSLNLEKGDFLKVHYIDVGQGDSTLFQVSDNGQEYTLLIDAGDFSGDEVVEYLQASGNKKINIAIGTHPDADHIGQLDQVIEGFDVEEVWLSGNTSNSDTFIRLLEAIDKNDVVYEEPRMGDQFELGPLHIEVLYPKQISGKVNEESVSLKLTYGAISFVFTGDAEKKNEIEMIESGANLRADFLHMGHHGSSTSTSERFLQAVKPAVAIYSAGKDNSYGHPHEEVVSLVQNSGIELYGTDIDGTIVVTTNGKAYTIETEKNGTIQSSENIQKTIDTEGISSNNTSCININTAKVEEIEEIVHIGAERAEDLIELRPYNSIEDLSRIKGIGEARIEDIKEEGLACVGGE</sequence>
<dbReference type="SUPFAM" id="SSF56281">
    <property type="entry name" value="Metallo-hydrolase/oxidoreductase"/>
    <property type="match status" value="1"/>
</dbReference>
<dbReference type="EMBL" id="SWBM01000001">
    <property type="protein sequence ID" value="TKC19444.1"/>
    <property type="molecule type" value="Genomic_DNA"/>
</dbReference>
<dbReference type="Pfam" id="PF12836">
    <property type="entry name" value="HHH_3"/>
    <property type="match status" value="1"/>
</dbReference>
<dbReference type="InterPro" id="IPR036866">
    <property type="entry name" value="RibonucZ/Hydroxyglut_hydro"/>
</dbReference>
<comment type="caution">
    <text evidence="3">The sequence shown here is derived from an EMBL/GenBank/DDBJ whole genome shotgun (WGS) entry which is preliminary data.</text>
</comment>
<dbReference type="OrthoDB" id="9761531at2"/>
<dbReference type="PANTHER" id="PTHR30619:SF7">
    <property type="entry name" value="BETA-LACTAMASE DOMAIN PROTEIN"/>
    <property type="match status" value="1"/>
</dbReference>
<evidence type="ECO:0000313" key="4">
    <source>
        <dbReference type="Proteomes" id="UP000307756"/>
    </source>
</evidence>
<dbReference type="SMART" id="SM00849">
    <property type="entry name" value="Lactamase_B"/>
    <property type="match status" value="1"/>
</dbReference>
<dbReference type="GO" id="GO:0003677">
    <property type="term" value="F:DNA binding"/>
    <property type="evidence" value="ECO:0007669"/>
    <property type="project" value="InterPro"/>
</dbReference>
<dbReference type="InterPro" id="IPR035681">
    <property type="entry name" value="ComA-like_MBL"/>
</dbReference>
<dbReference type="InterPro" id="IPR010994">
    <property type="entry name" value="RuvA_2-like"/>
</dbReference>
<dbReference type="CDD" id="cd07731">
    <property type="entry name" value="ComA-like_MBL-fold"/>
    <property type="match status" value="1"/>
</dbReference>
<dbReference type="InterPro" id="IPR003583">
    <property type="entry name" value="Hlx-hairpin-Hlx_DNA-bd_motif"/>
</dbReference>
<reference evidence="3 4" key="1">
    <citation type="journal article" date="2011" name="J. Microbiol.">
        <title>Bacillus kyonggiensis sp. nov., isolated from soil of a lettuce field.</title>
        <authorList>
            <person name="Dong K."/>
            <person name="Lee S."/>
        </authorList>
    </citation>
    <scope>NUCLEOTIDE SEQUENCE [LARGE SCALE GENOMIC DNA]</scope>
    <source>
        <strain evidence="3 4">NB22</strain>
    </source>
</reference>
<dbReference type="SMART" id="SM00278">
    <property type="entry name" value="HhH1"/>
    <property type="match status" value="2"/>
</dbReference>
<proteinExistence type="predicted"/>
<feature type="domain" description="Helix-hairpin-helix DNA-binding motif class 1" evidence="1">
    <location>
        <begin position="350"/>
        <end position="369"/>
    </location>
</feature>
<evidence type="ECO:0000259" key="2">
    <source>
        <dbReference type="SMART" id="SM00849"/>
    </source>
</evidence>
<dbReference type="SUPFAM" id="SSF47781">
    <property type="entry name" value="RuvA domain 2-like"/>
    <property type="match status" value="1"/>
</dbReference>
<dbReference type="PANTHER" id="PTHR30619">
    <property type="entry name" value="DNA INTERNALIZATION/COMPETENCE PROTEIN COMEC/REC2"/>
    <property type="match status" value="1"/>
</dbReference>
<protein>
    <submittedName>
        <fullName evidence="3">MBL fold metallo-hydrolase</fullName>
    </submittedName>
</protein>
<dbReference type="AlphaFoldDB" id="A0A4U1DAE3"/>
<evidence type="ECO:0000313" key="3">
    <source>
        <dbReference type="EMBL" id="TKC19444.1"/>
    </source>
</evidence>
<dbReference type="Proteomes" id="UP000307756">
    <property type="component" value="Unassembled WGS sequence"/>
</dbReference>
<gene>
    <name evidence="3" type="ORF">FA727_07860</name>
</gene>
<feature type="domain" description="Metallo-beta-lactamase" evidence="2">
    <location>
        <begin position="48"/>
        <end position="243"/>
    </location>
</feature>
<keyword evidence="3" id="KW-0378">Hydrolase</keyword>
<dbReference type="GO" id="GO:0016787">
    <property type="term" value="F:hydrolase activity"/>
    <property type="evidence" value="ECO:0007669"/>
    <property type="project" value="UniProtKB-KW"/>
</dbReference>
<dbReference type="InterPro" id="IPR001279">
    <property type="entry name" value="Metallo-B-lactamas"/>
</dbReference>
<name>A0A4U1DAE3_9BACI</name>
<dbReference type="RefSeq" id="WP_136830352.1">
    <property type="nucleotide sequence ID" value="NZ_SWBM01000001.1"/>
</dbReference>
<dbReference type="InterPro" id="IPR052159">
    <property type="entry name" value="Competence_DNA_uptake"/>
</dbReference>
<dbReference type="Pfam" id="PF00753">
    <property type="entry name" value="Lactamase_B"/>
    <property type="match status" value="1"/>
</dbReference>
<keyword evidence="4" id="KW-1185">Reference proteome</keyword>
<dbReference type="PROSITE" id="PS51257">
    <property type="entry name" value="PROKAR_LIPOPROTEIN"/>
    <property type="match status" value="1"/>
</dbReference>
<evidence type="ECO:0000259" key="1">
    <source>
        <dbReference type="SMART" id="SM00278"/>
    </source>
</evidence>